<dbReference type="AlphaFoldDB" id="A0AA88Y4H8"/>
<sequence length="169" mass="19180">MKCVNCDGAICFLEISLSKEDVQNKDNCKYKDLSESVMEALNVGYCHKLIEHRENINNILKHDVYVLFLHLTHRGGVLEKSHDSSDYRRTLVKCLMERSNNVLIVVTQHDASNHLEGGLVSTDLKCVKGDATLEELKENGCLLSIKDKFTLQQIQHIRSVLPLKCRGKT</sequence>
<proteinExistence type="predicted"/>
<accession>A0AA88Y4H8</accession>
<protein>
    <submittedName>
        <fullName evidence="1">Uncharacterized protein</fullName>
    </submittedName>
</protein>
<dbReference type="EMBL" id="VSWD01000007">
    <property type="protein sequence ID" value="KAK3098315.1"/>
    <property type="molecule type" value="Genomic_DNA"/>
</dbReference>
<evidence type="ECO:0000313" key="2">
    <source>
        <dbReference type="Proteomes" id="UP001186944"/>
    </source>
</evidence>
<reference evidence="1" key="1">
    <citation type="submission" date="2019-08" db="EMBL/GenBank/DDBJ databases">
        <title>The improved chromosome-level genome for the pearl oyster Pinctada fucata martensii using PacBio sequencing and Hi-C.</title>
        <authorList>
            <person name="Zheng Z."/>
        </authorList>
    </citation>
    <scope>NUCLEOTIDE SEQUENCE</scope>
    <source>
        <strain evidence="1">ZZ-2019</strain>
        <tissue evidence="1">Adductor muscle</tissue>
    </source>
</reference>
<organism evidence="1 2">
    <name type="scientific">Pinctada imbricata</name>
    <name type="common">Atlantic pearl-oyster</name>
    <name type="synonym">Pinctada martensii</name>
    <dbReference type="NCBI Taxonomy" id="66713"/>
    <lineage>
        <taxon>Eukaryota</taxon>
        <taxon>Metazoa</taxon>
        <taxon>Spiralia</taxon>
        <taxon>Lophotrochozoa</taxon>
        <taxon>Mollusca</taxon>
        <taxon>Bivalvia</taxon>
        <taxon>Autobranchia</taxon>
        <taxon>Pteriomorphia</taxon>
        <taxon>Pterioida</taxon>
        <taxon>Pterioidea</taxon>
        <taxon>Pteriidae</taxon>
        <taxon>Pinctada</taxon>
    </lineage>
</organism>
<evidence type="ECO:0000313" key="1">
    <source>
        <dbReference type="EMBL" id="KAK3098315.1"/>
    </source>
</evidence>
<comment type="caution">
    <text evidence="1">The sequence shown here is derived from an EMBL/GenBank/DDBJ whole genome shotgun (WGS) entry which is preliminary data.</text>
</comment>
<keyword evidence="2" id="KW-1185">Reference proteome</keyword>
<gene>
    <name evidence="1" type="ORF">FSP39_018344</name>
</gene>
<dbReference type="Proteomes" id="UP001186944">
    <property type="component" value="Unassembled WGS sequence"/>
</dbReference>
<name>A0AA88Y4H8_PINIB</name>